<keyword evidence="1" id="KW-1133">Transmembrane helix</keyword>
<accession>A0A8K1F977</accession>
<feature type="transmembrane region" description="Helical" evidence="1">
    <location>
        <begin position="44"/>
        <end position="65"/>
    </location>
</feature>
<protein>
    <submittedName>
        <fullName evidence="2">Uncharacterized protein</fullName>
    </submittedName>
</protein>
<dbReference type="Proteomes" id="UP000794436">
    <property type="component" value="Unassembled WGS sequence"/>
</dbReference>
<dbReference type="AlphaFoldDB" id="A0A8K1F977"/>
<proteinExistence type="predicted"/>
<comment type="caution">
    <text evidence="2">The sequence shown here is derived from an EMBL/GenBank/DDBJ whole genome shotgun (WGS) entry which is preliminary data.</text>
</comment>
<sequence length="342" mass="38406">MARVAPHTSPTDNDIQQQQIRAPSASGVHPVASIALASLWPLRVYWLAIVTMHLLVGAYFLLYAATYRYFASNPQTVASYLLGTVQESTEHFHTPVQGVSLAIVAAHALVVLKAIVCSVWSRDLVFSPPPGNRWFMTSRSDDDSQLRSFSIKRLMSPRLSMAWATIKRKMPSELEMLQVTNTVEVALQAYQANKISHLVAKPWINRLMVAAIVLNCWTIPIVNFWYRRKSSSRLRNLNDVRSETLAKLLLDALVDTVYGIAVPSAIFYPYATTIDLSTGLFPPNPDFFVVWRTDMWATANQFLVSSYVDLASKMMPGVTLLFGLWSMQRSRPSTVVNLRLVL</sequence>
<organism evidence="2 3">
    <name type="scientific">Pythium oligandrum</name>
    <name type="common">Mycoparasitic fungus</name>
    <dbReference type="NCBI Taxonomy" id="41045"/>
    <lineage>
        <taxon>Eukaryota</taxon>
        <taxon>Sar</taxon>
        <taxon>Stramenopiles</taxon>
        <taxon>Oomycota</taxon>
        <taxon>Peronosporomycetes</taxon>
        <taxon>Pythiales</taxon>
        <taxon>Pythiaceae</taxon>
        <taxon>Pythium</taxon>
    </lineage>
</organism>
<keyword evidence="3" id="KW-1185">Reference proteome</keyword>
<name>A0A8K1F977_PYTOL</name>
<feature type="transmembrane region" description="Helical" evidence="1">
    <location>
        <begin position="203"/>
        <end position="226"/>
    </location>
</feature>
<evidence type="ECO:0000313" key="2">
    <source>
        <dbReference type="EMBL" id="TMW54945.1"/>
    </source>
</evidence>
<evidence type="ECO:0000313" key="3">
    <source>
        <dbReference type="Proteomes" id="UP000794436"/>
    </source>
</evidence>
<dbReference type="EMBL" id="SPLM01000151">
    <property type="protein sequence ID" value="TMW54945.1"/>
    <property type="molecule type" value="Genomic_DNA"/>
</dbReference>
<gene>
    <name evidence="2" type="ORF">Poli38472_014716</name>
</gene>
<keyword evidence="1" id="KW-0812">Transmembrane</keyword>
<reference evidence="2" key="1">
    <citation type="submission" date="2019-03" db="EMBL/GenBank/DDBJ databases">
        <title>Long read genome sequence of the mycoparasitic Pythium oligandrum ATCC 38472 isolated from sugarbeet rhizosphere.</title>
        <authorList>
            <person name="Gaulin E."/>
        </authorList>
    </citation>
    <scope>NUCLEOTIDE SEQUENCE</scope>
    <source>
        <strain evidence="2">ATCC 38472_TT</strain>
    </source>
</reference>
<feature type="transmembrane region" description="Helical" evidence="1">
    <location>
        <begin position="99"/>
        <end position="121"/>
    </location>
</feature>
<evidence type="ECO:0000256" key="1">
    <source>
        <dbReference type="SAM" id="Phobius"/>
    </source>
</evidence>
<keyword evidence="1" id="KW-0472">Membrane</keyword>